<feature type="compositionally biased region" description="Basic and acidic residues" evidence="1">
    <location>
        <begin position="1502"/>
        <end position="1511"/>
    </location>
</feature>
<reference evidence="2" key="1">
    <citation type="submission" date="2022-08" db="EMBL/GenBank/DDBJ databases">
        <title>Novel sulphate-reducing endosymbionts in the free-living metamonad Anaeramoeba.</title>
        <authorList>
            <person name="Jerlstrom-Hultqvist J."/>
            <person name="Cepicka I."/>
            <person name="Gallot-Lavallee L."/>
            <person name="Salas-Leiva D."/>
            <person name="Curtis B.A."/>
            <person name="Zahonova K."/>
            <person name="Pipaliya S."/>
            <person name="Dacks J."/>
            <person name="Roger A.J."/>
        </authorList>
    </citation>
    <scope>NUCLEOTIDE SEQUENCE</scope>
    <source>
        <strain evidence="2">Busselton2</strain>
    </source>
</reference>
<accession>A0AAV7Z3K4</accession>
<organism evidence="2 3">
    <name type="scientific">Anaeramoeba flamelloides</name>
    <dbReference type="NCBI Taxonomy" id="1746091"/>
    <lineage>
        <taxon>Eukaryota</taxon>
        <taxon>Metamonada</taxon>
        <taxon>Anaeramoebidae</taxon>
        <taxon>Anaeramoeba</taxon>
    </lineage>
</organism>
<dbReference type="Proteomes" id="UP001146793">
    <property type="component" value="Unassembled WGS sequence"/>
</dbReference>
<dbReference type="PANTHER" id="PTHR35711:SF1">
    <property type="entry name" value="ECTODERMAL, ISOFORM F"/>
    <property type="match status" value="1"/>
</dbReference>
<feature type="compositionally biased region" description="Basic and acidic residues" evidence="1">
    <location>
        <begin position="797"/>
        <end position="807"/>
    </location>
</feature>
<evidence type="ECO:0000256" key="1">
    <source>
        <dbReference type="SAM" id="MobiDB-lite"/>
    </source>
</evidence>
<feature type="compositionally biased region" description="Acidic residues" evidence="1">
    <location>
        <begin position="1708"/>
        <end position="1725"/>
    </location>
</feature>
<feature type="region of interest" description="Disordered" evidence="1">
    <location>
        <begin position="1676"/>
        <end position="1728"/>
    </location>
</feature>
<dbReference type="EMBL" id="JANTQA010000036">
    <property type="protein sequence ID" value="KAJ3436673.1"/>
    <property type="molecule type" value="Genomic_DNA"/>
</dbReference>
<feature type="compositionally biased region" description="Basic and acidic residues" evidence="1">
    <location>
        <begin position="1527"/>
        <end position="1562"/>
    </location>
</feature>
<proteinExistence type="predicted"/>
<feature type="region of interest" description="Disordered" evidence="1">
    <location>
        <begin position="1486"/>
        <end position="1562"/>
    </location>
</feature>
<feature type="compositionally biased region" description="Acidic residues" evidence="1">
    <location>
        <begin position="1679"/>
        <end position="1696"/>
    </location>
</feature>
<evidence type="ECO:0000313" key="3">
    <source>
        <dbReference type="Proteomes" id="UP001146793"/>
    </source>
</evidence>
<evidence type="ECO:0000313" key="2">
    <source>
        <dbReference type="EMBL" id="KAJ3436673.1"/>
    </source>
</evidence>
<gene>
    <name evidence="2" type="ORF">M0812_18734</name>
</gene>
<sequence length="1922" mass="224565">MTVYVSNWLSVTLGKKCTPTSPLNLSISLCQALNEIIPDPIKEITDNKETNYHHFQEKCYEYFPLTKTHLKIPPVKLALETKSHKPLARFLFSLTKELRLVEGIKSNFKQCWHRSPNYQTIAALTKEKKHNLITCVTKAFVSGKCTFDSQVIDHNTLTGPATLYLSSQRLDVLLSSKVKFTLKVCDTTGLSVHRRDPRHVRFAFLTHDAVVFRFKDPFCCFFFSSLVRMFKRYPHKKYESHYPINGSVIGRDKEYSALVLRTLTQQYSRFPLMRQTIVNNEIQQISVVLYLHSNGITIVDEQECETDEFEFDETDLHLFNKKKHAKSRKMNTINNSNNNNNSNKSGNKINKEIKNIQSPTDLKGQPLFPNTIEPIANWKLHDIECERDIDNFAIVHLRIYEKDLKIEELSNDDFSEWKPLQKHQKKKKKLKKISKKKKKNHLLSVWRMAAEHRDTIELLIKCVSSFRKKYKTNLFNKESEESNDLNDNNNNNLNLNISNQSHLNKSNNNSNLFNLNNSNPNNSINTNLINNSNKASNYNKFNYNSKINWLPEKKENSKLLFMSPIGTLSLQNPQLWDLYKNSNKNNFNKQDSNLMHIVSTFSKDGSARIFQRSPIINFKNENINWMFEPNVYNFTIGNFRSKINNYFDQEKIQFQIQIISSIGRALNEFNWQNGKIILEQSSFKIFEGEVRLCEIEYNKNIQIIVHPLIDTLFLFIIKNKGSLIVNAKDSVDRDLIVNCFVNFSLKHLGFLIQDRGLIINLNSTNQKKKTNKRKANKKKIDIEENIGLKFPNTIFKNPKDDNQKLNDDEGGGGGGENKIKLNFEKEEKEEQSIFNLNEFLIEIPNVLPKSIYNYEIQNQKKIKNALNNKKELIKSLNVKTNKDTKKGSFKIINNQFKNYKHYLNKKSKHFAFIYDSFWNCKGEIQINLSNKYFSIKFNEIKLKRIYNNYLNLFLSNDKIFGKLNIDEFTSLFISFKSKENVYSLLFDLQTRLNNNLNENYLISIKYECNLITNKEKTRSIVILKPGCFSLQTKYGSFSTEYCSKFRIKNYKKLTNSLIIKIQNGKQFLINFELQNDYNSFFANFKKFSKFYLTNRIIDQNVCNEINYTNFKNQQIVSNNSQIKKSTHFFALTYYNAQFIGIRNITLSEDGLEIIDPDDSLSANVLGIEGADLMIDNNHFYNKSPNDSQISNDNVDLDLDNNKEKNIKINNDRDNNGGKKNIINIGFLNGKIITLIVRSNQVTQRFSQLFSKLLLNLKDSPILLPNTFSVRFGNSKKSKLKQRVSIIITRQYLQINKSFEGSKDKSYSQATTTIPLNKINLKFYKKKNTKLMIETINKGSGSKNDNNMNSFLIQFKSNSASTKFLGKFFEYSENIDNNIKLMKYVTNPFFFPTFYHNSRSSLKLPIAPIGLIGISGDIMRIHLDLLEPEKFFEYSFLKGIKASESKKDANKIILQLSLKIIYQISFKGRAQKEEFLFLIQEKQGTNPQKNNLFNKPKKKNKEQKKQQKDNKIIKKNVKKRKGNGMATEKGKEMIKGGRRTERNEKGGGNEIGKGDRNEKNDEQIIKNENDNKFKYTFGQVMKYSIQLYYPQQKNWKNSLITFSEKEFKIQSGNRNWKTNFNLIKIISNPQNKKTLIKIELIEFKQTFFINFLNEKMKNEFLLCQKQIKYYFLNKKGNEDKGEDEDEDEDVGNEDESENVVNGNVGKNVEDEDEDDGDGDEDEDEEGEITKKCEEKEIHFDILLLSKNRQKQQTGKLNFSFVNLTLIVNIKNKIKFKAKLGPKLKLFEHKSNNTMLRLNYNKNEQVADLLFTSNSELNRLKSNFYEQYEKNTQFFNLIIFDSNDKNNNNRDEEQAEMICDHEGLSIFFVEKEKELFIEYKNIQIKLREGFDQELDLLCNKNRIGFRFNSIDEKSQFVKFIKSKM</sequence>
<feature type="region of interest" description="Disordered" evidence="1">
    <location>
        <begin position="795"/>
        <end position="818"/>
    </location>
</feature>
<dbReference type="PANTHER" id="PTHR35711">
    <property type="entry name" value="EXPRESSED PROTEIN"/>
    <property type="match status" value="1"/>
</dbReference>
<name>A0AAV7Z3K4_9EUKA</name>
<comment type="caution">
    <text evidence="2">The sequence shown here is derived from an EMBL/GenBank/DDBJ whole genome shotgun (WGS) entry which is preliminary data.</text>
</comment>
<protein>
    <submittedName>
        <fullName evidence="2">Nnp-1 protein putative nuclear protein 1 nop52</fullName>
    </submittedName>
</protein>
<feature type="compositionally biased region" description="Basic residues" evidence="1">
    <location>
        <begin position="1512"/>
        <end position="1521"/>
    </location>
</feature>